<evidence type="ECO:0000259" key="3">
    <source>
        <dbReference type="Pfam" id="PF05030"/>
    </source>
</evidence>
<dbReference type="InterPro" id="IPR007726">
    <property type="entry name" value="SS18_N"/>
</dbReference>
<dbReference type="AlphaFoldDB" id="A0ABD0TV71"/>
<feature type="domain" description="SS18 N-terminal" evidence="3">
    <location>
        <begin position="250"/>
        <end position="296"/>
    </location>
</feature>
<dbReference type="Pfam" id="PF05030">
    <property type="entry name" value="SSXT"/>
    <property type="match status" value="1"/>
</dbReference>
<protein>
    <recommendedName>
        <fullName evidence="3">SS18 N-terminal domain-containing protein</fullName>
    </recommendedName>
</protein>
<dbReference type="EMBL" id="JANQDX010000020">
    <property type="protein sequence ID" value="KAL0903590.1"/>
    <property type="molecule type" value="Genomic_DNA"/>
</dbReference>
<evidence type="ECO:0000313" key="4">
    <source>
        <dbReference type="EMBL" id="KAL0903590.1"/>
    </source>
</evidence>
<evidence type="ECO:0000256" key="2">
    <source>
        <dbReference type="SAM" id="MobiDB-lite"/>
    </source>
</evidence>
<comment type="similarity">
    <text evidence="1">Belongs to the SS18 family.</text>
</comment>
<evidence type="ECO:0000313" key="5">
    <source>
        <dbReference type="Proteomes" id="UP001552299"/>
    </source>
</evidence>
<name>A0ABD0TV71_DENTH</name>
<evidence type="ECO:0000256" key="1">
    <source>
        <dbReference type="ARBA" id="ARBA00007945"/>
    </source>
</evidence>
<gene>
    <name evidence="4" type="ORF">M5K25_027979</name>
</gene>
<keyword evidence="5" id="KW-1185">Reference proteome</keyword>
<reference evidence="4 5" key="1">
    <citation type="journal article" date="2024" name="Plant Biotechnol. J.">
        <title>Dendrobium thyrsiflorum genome and its molecular insights into genes involved in important horticultural traits.</title>
        <authorList>
            <person name="Chen B."/>
            <person name="Wang J.Y."/>
            <person name="Zheng P.J."/>
            <person name="Li K.L."/>
            <person name="Liang Y.M."/>
            <person name="Chen X.F."/>
            <person name="Zhang C."/>
            <person name="Zhao X."/>
            <person name="He X."/>
            <person name="Zhang G.Q."/>
            <person name="Liu Z.J."/>
            <person name="Xu Q."/>
        </authorList>
    </citation>
    <scope>NUCLEOTIDE SEQUENCE [LARGE SCALE GENOMIC DNA]</scope>
    <source>
        <strain evidence="4">GZMU011</strain>
    </source>
</reference>
<dbReference type="Proteomes" id="UP001552299">
    <property type="component" value="Unassembled WGS sequence"/>
</dbReference>
<organism evidence="4 5">
    <name type="scientific">Dendrobium thyrsiflorum</name>
    <name type="common">Pinecone-like raceme dendrobium</name>
    <name type="synonym">Orchid</name>
    <dbReference type="NCBI Taxonomy" id="117978"/>
    <lineage>
        <taxon>Eukaryota</taxon>
        <taxon>Viridiplantae</taxon>
        <taxon>Streptophyta</taxon>
        <taxon>Embryophyta</taxon>
        <taxon>Tracheophyta</taxon>
        <taxon>Spermatophyta</taxon>
        <taxon>Magnoliopsida</taxon>
        <taxon>Liliopsida</taxon>
        <taxon>Asparagales</taxon>
        <taxon>Orchidaceae</taxon>
        <taxon>Epidendroideae</taxon>
        <taxon>Malaxideae</taxon>
        <taxon>Dendrobiinae</taxon>
        <taxon>Dendrobium</taxon>
    </lineage>
</organism>
<comment type="caution">
    <text evidence="4">The sequence shown here is derived from an EMBL/GenBank/DDBJ whole genome shotgun (WGS) entry which is preliminary data.</text>
</comment>
<accession>A0ABD0TV71</accession>
<feature type="region of interest" description="Disordered" evidence="2">
    <location>
        <begin position="392"/>
        <end position="433"/>
    </location>
</feature>
<proteinExistence type="inferred from homology"/>
<sequence length="433" mass="46706">MQQHLMQMQPMMAAYASPNQVTTDIIQQLGTGGAYCCKERWLSCAAKLLGKGETMTLVFLVGVCPFGFLPTPSVSCRNLSVLYVGMDLCGYSPNTWEMNYLLGACCLAPRIPAFPCLCCCFSGSMYSGLLYRDLLLGVGCFSRADLLAFPLPCAVVSHPANDHGFVYNTKGQVDILQSPFFDFSPDVDHSVKEYVDRIIFQLAATIDVQLSSAQWLVDGNTKKSTNVMNLPIPTSSSGDEIFQVEESDYLDENKQLILAILDNQNSGKTDECAENQAKLQRNLMYLAAIADSQPQMTTMAQYPSNAVMQSGARYMQHQQAPQMTPQSLLAARSSMLYPQSPMSALQQQQQLALHSQLSMSSGTTTGFNVFHGDTNMGGGNGTLGSGVFPDFGRSGGGALKQGMASEGRTGNSGGQNGDGTEPLYMKGSEAEGN</sequence>